<feature type="non-terminal residue" evidence="2">
    <location>
        <position position="1"/>
    </location>
</feature>
<evidence type="ECO:0000313" key="2">
    <source>
        <dbReference type="EMBL" id="CEK46915.1"/>
    </source>
</evidence>
<feature type="non-terminal residue" evidence="2">
    <location>
        <position position="80"/>
    </location>
</feature>
<feature type="region of interest" description="Disordered" evidence="1">
    <location>
        <begin position="40"/>
        <end position="80"/>
    </location>
</feature>
<name>A0A0B6XUD2_9EUPU</name>
<protein>
    <submittedName>
        <fullName evidence="2">Uncharacterized protein</fullName>
    </submittedName>
</protein>
<dbReference type="AlphaFoldDB" id="A0A0B6XUD2"/>
<dbReference type="EMBL" id="HACG01000050">
    <property type="protein sequence ID" value="CEK46915.1"/>
    <property type="molecule type" value="Transcribed_RNA"/>
</dbReference>
<accession>A0A0B6XUD2</accession>
<gene>
    <name evidence="2" type="primary">ORF120</name>
</gene>
<sequence>LTGSLNLDDIFQIEPHTPHDVNVTDAELNNELDNMTITLDDNEETGEELNRESDGENELPLPKPQKQVEPDQNHTEILPT</sequence>
<reference evidence="2" key="1">
    <citation type="submission" date="2014-12" db="EMBL/GenBank/DDBJ databases">
        <title>Insight into the proteome of Arion vulgaris.</title>
        <authorList>
            <person name="Aradska J."/>
            <person name="Bulat T."/>
            <person name="Smidak R."/>
            <person name="Sarate P."/>
            <person name="Gangsoo J."/>
            <person name="Sialana F."/>
            <person name="Bilban M."/>
            <person name="Lubec G."/>
        </authorList>
    </citation>
    <scope>NUCLEOTIDE SEQUENCE</scope>
    <source>
        <tissue evidence="2">Skin</tissue>
    </source>
</reference>
<organism evidence="2">
    <name type="scientific">Arion vulgaris</name>
    <dbReference type="NCBI Taxonomy" id="1028688"/>
    <lineage>
        <taxon>Eukaryota</taxon>
        <taxon>Metazoa</taxon>
        <taxon>Spiralia</taxon>
        <taxon>Lophotrochozoa</taxon>
        <taxon>Mollusca</taxon>
        <taxon>Gastropoda</taxon>
        <taxon>Heterobranchia</taxon>
        <taxon>Euthyneura</taxon>
        <taxon>Panpulmonata</taxon>
        <taxon>Eupulmonata</taxon>
        <taxon>Stylommatophora</taxon>
        <taxon>Helicina</taxon>
        <taxon>Arionoidea</taxon>
        <taxon>Arionidae</taxon>
        <taxon>Arion</taxon>
    </lineage>
</organism>
<proteinExistence type="predicted"/>
<evidence type="ECO:0000256" key="1">
    <source>
        <dbReference type="SAM" id="MobiDB-lite"/>
    </source>
</evidence>